<dbReference type="EMBL" id="JRFJ01000001">
    <property type="protein sequence ID" value="KHJ55545.1"/>
    <property type="molecule type" value="Genomic_DNA"/>
</dbReference>
<dbReference type="Proteomes" id="UP000030826">
    <property type="component" value="Unassembled WGS sequence"/>
</dbReference>
<sequence>MKTSLHCKRIQASHHRLVETETMKPLIALAGGLTLVALSSGAAGTGASDTTRIVTIGDRTGPAFYSAIEGRYRFVEKDGGMVADLPR</sequence>
<evidence type="ECO:0000313" key="1">
    <source>
        <dbReference type="EMBL" id="KHJ55545.1"/>
    </source>
</evidence>
<reference evidence="1 2" key="1">
    <citation type="submission" date="2014-09" db="EMBL/GenBank/DDBJ databases">
        <title>Isolation and characterization of Aurantimonas altamirensis ON-56566 from clinical sample following a dog bite.</title>
        <authorList>
            <person name="Eshaghi A."/>
            <person name="Li A."/>
            <person name="Shahinas D."/>
            <person name="Bahn P."/>
            <person name="Kus J.V."/>
            <person name="Patel S.N."/>
        </authorList>
    </citation>
    <scope>NUCLEOTIDE SEQUENCE [LARGE SCALE GENOMIC DNA]</scope>
    <source>
        <strain evidence="1 2">ON-56566</strain>
    </source>
</reference>
<dbReference type="AlphaFoldDB" id="A0A0B1Q9N7"/>
<accession>A0A0B1Q9N7</accession>
<comment type="caution">
    <text evidence="1">The sequence shown here is derived from an EMBL/GenBank/DDBJ whole genome shotgun (WGS) entry which is preliminary data.</text>
</comment>
<proteinExistence type="predicted"/>
<name>A0A0B1Q9N7_9HYPH</name>
<protein>
    <submittedName>
        <fullName evidence="1">Uncharacterized protein</fullName>
    </submittedName>
</protein>
<dbReference type="STRING" id="370622.LA66_02500"/>
<gene>
    <name evidence="1" type="ORF">LA66_02500</name>
</gene>
<organism evidence="1 2">
    <name type="scientific">Aureimonas altamirensis</name>
    <dbReference type="NCBI Taxonomy" id="370622"/>
    <lineage>
        <taxon>Bacteria</taxon>
        <taxon>Pseudomonadati</taxon>
        <taxon>Pseudomonadota</taxon>
        <taxon>Alphaproteobacteria</taxon>
        <taxon>Hyphomicrobiales</taxon>
        <taxon>Aurantimonadaceae</taxon>
        <taxon>Aureimonas</taxon>
    </lineage>
</organism>
<evidence type="ECO:0000313" key="2">
    <source>
        <dbReference type="Proteomes" id="UP000030826"/>
    </source>
</evidence>